<comment type="caution">
    <text evidence="3">The sequence shown here is derived from an EMBL/GenBank/DDBJ whole genome shotgun (WGS) entry which is preliminary data.</text>
</comment>
<evidence type="ECO:0000313" key="3">
    <source>
        <dbReference type="EMBL" id="MBJ6371054.1"/>
    </source>
</evidence>
<sequence>MSDRFACLPDLLNHGFDTVIDVRSPSEYAEDHVPGAINLPVLNDVERAEVGTIYVQQSPFLARKLGAALVFRNAAAHIESELRDFDGGWRPLVYCWRGGQRSGSFAWMLGQIGWRTGLIEGGYRSYRRLVNDMLYQTPLPHRLIALDGYTGTAKTEFLHLLAARGVQVLDLEGLADHRGSILGSTGRDQPSQKGFETRLAQALCALDPTRPVVVEAESNKIGQRLIPPSLWAVMKSAPRIEIAAPIAARTAYLVRVYDDILSDGARLKSLLSHLRAFRGNAIVDDWFAQIDAGDRSGVTRALMEQHYDPSYDKSRKAVDAPVLARVAAETLDARGLDTLAARIEALVGQSSVSSPT</sequence>
<dbReference type="Pfam" id="PF00581">
    <property type="entry name" value="Rhodanese"/>
    <property type="match status" value="1"/>
</dbReference>
<organism evidence="3 4">
    <name type="scientific">Sedimentitalea arenosa</name>
    <dbReference type="NCBI Taxonomy" id="2798803"/>
    <lineage>
        <taxon>Bacteria</taxon>
        <taxon>Pseudomonadati</taxon>
        <taxon>Pseudomonadota</taxon>
        <taxon>Alphaproteobacteria</taxon>
        <taxon>Rhodobacterales</taxon>
        <taxon>Paracoccaceae</taxon>
        <taxon>Sedimentitalea</taxon>
    </lineage>
</organism>
<dbReference type="InterPro" id="IPR017582">
    <property type="entry name" value="SelU"/>
</dbReference>
<dbReference type="PANTHER" id="PTHR30401:SF0">
    <property type="entry name" value="TRNA 2-SELENOURIDINE SYNTHASE"/>
    <property type="match status" value="1"/>
</dbReference>
<keyword evidence="1" id="KW-0711">Selenium</keyword>
<evidence type="ECO:0000313" key="4">
    <source>
        <dbReference type="Proteomes" id="UP000619079"/>
    </source>
</evidence>
<dbReference type="Gene3D" id="3.40.250.10">
    <property type="entry name" value="Rhodanese-like domain"/>
    <property type="match status" value="1"/>
</dbReference>
<dbReference type="RefSeq" id="WP_199023839.1">
    <property type="nucleotide sequence ID" value="NZ_JAELVR010000003.1"/>
</dbReference>
<protein>
    <submittedName>
        <fullName evidence="3">tRNA 2-selenouridine(34) synthase MnmH</fullName>
    </submittedName>
</protein>
<evidence type="ECO:0000256" key="1">
    <source>
        <dbReference type="ARBA" id="ARBA00023266"/>
    </source>
</evidence>
<dbReference type="InterPro" id="IPR058840">
    <property type="entry name" value="AAA_SelU"/>
</dbReference>
<dbReference type="Pfam" id="PF26341">
    <property type="entry name" value="AAA_SelU"/>
    <property type="match status" value="1"/>
</dbReference>
<proteinExistence type="predicted"/>
<dbReference type="InterPro" id="IPR001763">
    <property type="entry name" value="Rhodanese-like_dom"/>
</dbReference>
<feature type="domain" description="Rhodanese" evidence="2">
    <location>
        <begin position="13"/>
        <end position="135"/>
    </location>
</feature>
<dbReference type="PROSITE" id="PS00380">
    <property type="entry name" value="RHODANESE_1"/>
    <property type="match status" value="1"/>
</dbReference>
<dbReference type="PROSITE" id="PS50206">
    <property type="entry name" value="RHODANESE_3"/>
    <property type="match status" value="1"/>
</dbReference>
<gene>
    <name evidence="3" type="primary">mnmH</name>
    <name evidence="3" type="ORF">JF290_05910</name>
</gene>
<dbReference type="AlphaFoldDB" id="A0A8J7J9C5"/>
<dbReference type="CDD" id="cd01520">
    <property type="entry name" value="RHOD_YbbB"/>
    <property type="match status" value="1"/>
</dbReference>
<accession>A0A8J7J9C5</accession>
<dbReference type="InterPro" id="IPR001307">
    <property type="entry name" value="Thiosulphate_STrfase_CS"/>
</dbReference>
<dbReference type="GO" id="GO:0004792">
    <property type="term" value="F:thiosulfate-cyanide sulfurtransferase activity"/>
    <property type="evidence" value="ECO:0007669"/>
    <property type="project" value="InterPro"/>
</dbReference>
<reference evidence="3" key="1">
    <citation type="submission" date="2020-12" db="EMBL/GenBank/DDBJ databases">
        <title>Sedimentitalea sp. nov., isolated from sand in Incheon.</title>
        <authorList>
            <person name="Kim W."/>
        </authorList>
    </citation>
    <scope>NUCLEOTIDE SEQUENCE</scope>
    <source>
        <strain evidence="3">CAU 1593</strain>
    </source>
</reference>
<name>A0A8J7J9C5_9RHOB</name>
<dbReference type="SMART" id="SM00450">
    <property type="entry name" value="RHOD"/>
    <property type="match status" value="1"/>
</dbReference>
<dbReference type="SUPFAM" id="SSF52821">
    <property type="entry name" value="Rhodanese/Cell cycle control phosphatase"/>
    <property type="match status" value="1"/>
</dbReference>
<dbReference type="EMBL" id="JAELVR010000003">
    <property type="protein sequence ID" value="MBJ6371054.1"/>
    <property type="molecule type" value="Genomic_DNA"/>
</dbReference>
<dbReference type="InterPro" id="IPR036873">
    <property type="entry name" value="Rhodanese-like_dom_sf"/>
</dbReference>
<dbReference type="NCBIfam" id="NF008750">
    <property type="entry name" value="PRK11784.1-2"/>
    <property type="match status" value="1"/>
</dbReference>
<evidence type="ECO:0000259" key="2">
    <source>
        <dbReference type="PROSITE" id="PS50206"/>
    </source>
</evidence>
<dbReference type="PANTHER" id="PTHR30401">
    <property type="entry name" value="TRNA 2-SELENOURIDINE SYNTHASE"/>
    <property type="match status" value="1"/>
</dbReference>
<dbReference type="NCBIfam" id="NF008752">
    <property type="entry name" value="PRK11784.1-4"/>
    <property type="match status" value="1"/>
</dbReference>
<dbReference type="GO" id="GO:0002098">
    <property type="term" value="P:tRNA wobble uridine modification"/>
    <property type="evidence" value="ECO:0007669"/>
    <property type="project" value="InterPro"/>
</dbReference>
<dbReference type="GO" id="GO:0043828">
    <property type="term" value="F:tRNA 2-selenouridine synthase activity"/>
    <property type="evidence" value="ECO:0007669"/>
    <property type="project" value="InterPro"/>
</dbReference>
<dbReference type="Proteomes" id="UP000619079">
    <property type="component" value="Unassembled WGS sequence"/>
</dbReference>
<dbReference type="NCBIfam" id="TIGR03167">
    <property type="entry name" value="tRNA_sel_U_synt"/>
    <property type="match status" value="1"/>
</dbReference>
<keyword evidence="4" id="KW-1185">Reference proteome</keyword>